<dbReference type="AlphaFoldDB" id="A0A378MLZ2"/>
<keyword evidence="4" id="KW-0347">Helicase</keyword>
<dbReference type="InterPro" id="IPR016136">
    <property type="entry name" value="DNA_helicase_N/primase_C"/>
</dbReference>
<dbReference type="GO" id="GO:0003677">
    <property type="term" value="F:DNA binding"/>
    <property type="evidence" value="ECO:0007669"/>
    <property type="project" value="UniProtKB-KW"/>
</dbReference>
<protein>
    <submittedName>
        <fullName evidence="4">Replicative DNA helicase</fullName>
        <ecNumber evidence="4">3.6.4.12</ecNumber>
    </submittedName>
</protein>
<dbReference type="Pfam" id="PF00772">
    <property type="entry name" value="DnaB"/>
    <property type="match status" value="1"/>
</dbReference>
<keyword evidence="1" id="KW-0235">DNA replication</keyword>
<dbReference type="Proteomes" id="UP000254879">
    <property type="component" value="Unassembled WGS sequence"/>
</dbReference>
<organism evidence="4 5">
    <name type="scientific">Listeria grayi</name>
    <name type="common">Listeria murrayi</name>
    <dbReference type="NCBI Taxonomy" id="1641"/>
    <lineage>
        <taxon>Bacteria</taxon>
        <taxon>Bacillati</taxon>
        <taxon>Bacillota</taxon>
        <taxon>Bacilli</taxon>
        <taxon>Bacillales</taxon>
        <taxon>Listeriaceae</taxon>
        <taxon>Listeria</taxon>
    </lineage>
</organism>
<dbReference type="PANTHER" id="PTHR30153">
    <property type="entry name" value="REPLICATIVE DNA HELICASE DNAB"/>
    <property type="match status" value="1"/>
</dbReference>
<dbReference type="EMBL" id="UGPG01000001">
    <property type="protein sequence ID" value="STY44735.1"/>
    <property type="molecule type" value="Genomic_DNA"/>
</dbReference>
<keyword evidence="4" id="KW-0547">Nucleotide-binding</keyword>
<reference evidence="4 5" key="1">
    <citation type="submission" date="2018-06" db="EMBL/GenBank/DDBJ databases">
        <authorList>
            <consortium name="Pathogen Informatics"/>
            <person name="Doyle S."/>
        </authorList>
    </citation>
    <scope>NUCLEOTIDE SEQUENCE [LARGE SCALE GENOMIC DNA]</scope>
    <source>
        <strain evidence="5">NCTC 10815</strain>
    </source>
</reference>
<dbReference type="SUPFAM" id="SSF48024">
    <property type="entry name" value="N-terminal domain of DnaB helicase"/>
    <property type="match status" value="1"/>
</dbReference>
<feature type="domain" description="DNA helicase DnaB-like N-terminal" evidence="3">
    <location>
        <begin position="1"/>
        <end position="57"/>
    </location>
</feature>
<dbReference type="GO" id="GO:0005524">
    <property type="term" value="F:ATP binding"/>
    <property type="evidence" value="ECO:0007669"/>
    <property type="project" value="InterPro"/>
</dbReference>
<evidence type="ECO:0000313" key="4">
    <source>
        <dbReference type="EMBL" id="STY44735.1"/>
    </source>
</evidence>
<dbReference type="InterPro" id="IPR036185">
    <property type="entry name" value="DNA_heli_DnaB-like_N_sf"/>
</dbReference>
<dbReference type="GO" id="GO:0005829">
    <property type="term" value="C:cytosol"/>
    <property type="evidence" value="ECO:0007669"/>
    <property type="project" value="TreeGrafter"/>
</dbReference>
<accession>A0A378MLZ2</accession>
<dbReference type="Gene3D" id="1.10.860.10">
    <property type="entry name" value="DNAb Helicase, Chain A"/>
    <property type="match status" value="1"/>
</dbReference>
<evidence type="ECO:0000259" key="3">
    <source>
        <dbReference type="Pfam" id="PF00772"/>
    </source>
</evidence>
<keyword evidence="4" id="KW-0378">Hydrolase</keyword>
<sequence>MLDLNDHGKAVDILTVYETLAAEGKLEDVGGLAYLTELSSAVPTAANLEYYAHIVEDKALLRRLIRTATQIATDGYSRENELDMVMDEAEKIFWKCPNVKM</sequence>
<dbReference type="GO" id="GO:0016787">
    <property type="term" value="F:hydrolase activity"/>
    <property type="evidence" value="ECO:0007669"/>
    <property type="project" value="UniProtKB-KW"/>
</dbReference>
<evidence type="ECO:0000313" key="5">
    <source>
        <dbReference type="Proteomes" id="UP000254879"/>
    </source>
</evidence>
<dbReference type="GO" id="GO:0003678">
    <property type="term" value="F:DNA helicase activity"/>
    <property type="evidence" value="ECO:0007669"/>
    <property type="project" value="UniProtKB-EC"/>
</dbReference>
<dbReference type="InterPro" id="IPR007693">
    <property type="entry name" value="DNA_helicase_DnaB-like_N"/>
</dbReference>
<evidence type="ECO:0000256" key="1">
    <source>
        <dbReference type="ARBA" id="ARBA00022705"/>
    </source>
</evidence>
<proteinExistence type="predicted"/>
<dbReference type="PANTHER" id="PTHR30153:SF2">
    <property type="entry name" value="REPLICATIVE DNA HELICASE"/>
    <property type="match status" value="1"/>
</dbReference>
<dbReference type="GO" id="GO:0006260">
    <property type="term" value="P:DNA replication"/>
    <property type="evidence" value="ECO:0007669"/>
    <property type="project" value="UniProtKB-KW"/>
</dbReference>
<keyword evidence="4" id="KW-0067">ATP-binding</keyword>
<gene>
    <name evidence="4" type="primary">dnaC_2</name>
    <name evidence="4" type="ORF">NCTC10815_02088</name>
</gene>
<dbReference type="EC" id="3.6.4.12" evidence="4"/>
<evidence type="ECO:0000256" key="2">
    <source>
        <dbReference type="ARBA" id="ARBA00023125"/>
    </source>
</evidence>
<keyword evidence="2" id="KW-0238">DNA-binding</keyword>
<name>A0A378MLZ2_LISGR</name>